<dbReference type="Gene3D" id="1.25.40.10">
    <property type="entry name" value="Tetratricopeptide repeat domain"/>
    <property type="match status" value="1"/>
</dbReference>
<protein>
    <submittedName>
        <fullName evidence="2">AAA family ATPase</fullName>
    </submittedName>
</protein>
<sequence length="713" mass="76693">MEADVFVGRETELADVSALLERVRHVTLTGPAGVGKTCLALRLAGTLESAFPGGVHVVELSEAPADLDSLAETLADAVGVRGRPGTPALRALVDAFLTRRTLLVLDTCDRVVGIAGILVGLLLRSVEGLRVLTTSRQRLGLPGEHLYPVGGLPDADAVRLITALAGDRLGGTDPAELCQRLDNLPLAIRLAVADGAPGAPGDQGTPGGGTLDGLAAALDGRLVSTAGLAAFDGHVTSPDELATTLEGRTIPAAEREIHEERTGATPRGRAVAPRRHSSMRVALGWSHELCTPQERLLWARASVFAGTFDIEAAEEVCAGGALAVKDVLDGLLGLLDKSVLAREEGEGGVRYRLLNTVREFGVVWLERLGETDEIQRRHRDHFLALSARAEMSWQGRQLEWYRRLVLECGNMRGAIEYCYSRPAEYRKGLDLVGNLWFLWACCGMQAPGDDLLQRGLDLDHTPSPERVKALWVHAWVSIQRGDLERAERILTECAAEDSDGYATAYVSQFQAHLAVVRGDVVEALRLIKHARVRHRSTGNVFPGFLPTYTVVATAMMLADHHDQAVAVLLEGRELCESCGDYWTLIRLDLLLAQAEHALGNTASAVEFARASLRGARLFGDSISLMEALEVSVVIAEAGADDTFAAVMFGASRAAWKDAGVPPSRSPMIASRIRGAELRLRGRLGRAEFDRLEARGGSISLRDAVEHALQGELS</sequence>
<dbReference type="Proteomes" id="UP001589610">
    <property type="component" value="Unassembled WGS sequence"/>
</dbReference>
<reference evidence="2 3" key="1">
    <citation type="submission" date="2024-09" db="EMBL/GenBank/DDBJ databases">
        <authorList>
            <person name="Sun Q."/>
            <person name="Mori K."/>
        </authorList>
    </citation>
    <scope>NUCLEOTIDE SEQUENCE [LARGE SCALE GENOMIC DNA]</scope>
    <source>
        <strain evidence="2 3">JCM 3028</strain>
    </source>
</reference>
<dbReference type="InterPro" id="IPR011990">
    <property type="entry name" value="TPR-like_helical_dom_sf"/>
</dbReference>
<dbReference type="SUPFAM" id="SSF48452">
    <property type="entry name" value="TPR-like"/>
    <property type="match status" value="1"/>
</dbReference>
<feature type="domain" description="ORC1/DEAH AAA+ ATPase" evidence="1">
    <location>
        <begin position="24"/>
        <end position="111"/>
    </location>
</feature>
<evidence type="ECO:0000259" key="1">
    <source>
        <dbReference type="Pfam" id="PF13401"/>
    </source>
</evidence>
<name>A0ABV5TK37_9ACTN</name>
<dbReference type="PANTHER" id="PTHR47691:SF3">
    <property type="entry name" value="HTH-TYPE TRANSCRIPTIONAL REGULATOR RV0890C-RELATED"/>
    <property type="match status" value="1"/>
</dbReference>
<dbReference type="Pfam" id="PF13401">
    <property type="entry name" value="AAA_22"/>
    <property type="match status" value="1"/>
</dbReference>
<dbReference type="PANTHER" id="PTHR47691">
    <property type="entry name" value="REGULATOR-RELATED"/>
    <property type="match status" value="1"/>
</dbReference>
<proteinExistence type="predicted"/>
<dbReference type="SUPFAM" id="SSF52540">
    <property type="entry name" value="P-loop containing nucleoside triphosphate hydrolases"/>
    <property type="match status" value="1"/>
</dbReference>
<keyword evidence="3" id="KW-1185">Reference proteome</keyword>
<dbReference type="Gene3D" id="3.40.50.300">
    <property type="entry name" value="P-loop containing nucleotide triphosphate hydrolases"/>
    <property type="match status" value="1"/>
</dbReference>
<evidence type="ECO:0000313" key="3">
    <source>
        <dbReference type="Proteomes" id="UP001589610"/>
    </source>
</evidence>
<organism evidence="2 3">
    <name type="scientific">Streptosporangium vulgare</name>
    <dbReference type="NCBI Taxonomy" id="46190"/>
    <lineage>
        <taxon>Bacteria</taxon>
        <taxon>Bacillati</taxon>
        <taxon>Actinomycetota</taxon>
        <taxon>Actinomycetes</taxon>
        <taxon>Streptosporangiales</taxon>
        <taxon>Streptosporangiaceae</taxon>
        <taxon>Streptosporangium</taxon>
    </lineage>
</organism>
<dbReference type="InterPro" id="IPR027417">
    <property type="entry name" value="P-loop_NTPase"/>
</dbReference>
<dbReference type="InterPro" id="IPR049945">
    <property type="entry name" value="AAA_22"/>
</dbReference>
<accession>A0ABV5TK37</accession>
<dbReference type="EMBL" id="JBHMBS010000011">
    <property type="protein sequence ID" value="MFB9678475.1"/>
    <property type="molecule type" value="Genomic_DNA"/>
</dbReference>
<gene>
    <name evidence="2" type="ORF">ACFFRH_23595</name>
</gene>
<evidence type="ECO:0000313" key="2">
    <source>
        <dbReference type="EMBL" id="MFB9678475.1"/>
    </source>
</evidence>
<dbReference type="RefSeq" id="WP_344746623.1">
    <property type="nucleotide sequence ID" value="NZ_BAAAWW010000100.1"/>
</dbReference>
<comment type="caution">
    <text evidence="2">The sequence shown here is derived from an EMBL/GenBank/DDBJ whole genome shotgun (WGS) entry which is preliminary data.</text>
</comment>